<reference evidence="2" key="2">
    <citation type="submission" date="2015-01" db="EMBL/GenBank/DDBJ databases">
        <title>Evolutionary Origins and Diversification of the Mycorrhizal Mutualists.</title>
        <authorList>
            <consortium name="DOE Joint Genome Institute"/>
            <consortium name="Mycorrhizal Genomics Consortium"/>
            <person name="Kohler A."/>
            <person name="Kuo A."/>
            <person name="Nagy L.G."/>
            <person name="Floudas D."/>
            <person name="Copeland A."/>
            <person name="Barry K.W."/>
            <person name="Cichocki N."/>
            <person name="Veneault-Fourrey C."/>
            <person name="LaButti K."/>
            <person name="Lindquist E.A."/>
            <person name="Lipzen A."/>
            <person name="Lundell T."/>
            <person name="Morin E."/>
            <person name="Murat C."/>
            <person name="Riley R."/>
            <person name="Ohm R."/>
            <person name="Sun H."/>
            <person name="Tunlid A."/>
            <person name="Henrissat B."/>
            <person name="Grigoriev I.V."/>
            <person name="Hibbett D.S."/>
            <person name="Martin F."/>
        </authorList>
    </citation>
    <scope>NUCLEOTIDE SEQUENCE [LARGE SCALE GENOMIC DNA]</scope>
    <source>
        <strain evidence="2">Foug A</strain>
    </source>
</reference>
<evidence type="ECO:0000313" key="2">
    <source>
        <dbReference type="Proteomes" id="UP000053989"/>
    </source>
</evidence>
<dbReference type="EMBL" id="KN822022">
    <property type="protein sequence ID" value="KIM65524.1"/>
    <property type="molecule type" value="Genomic_DNA"/>
</dbReference>
<evidence type="ECO:0000313" key="1">
    <source>
        <dbReference type="EMBL" id="KIM65524.1"/>
    </source>
</evidence>
<dbReference type="AlphaFoldDB" id="A0A0C3EB04"/>
<proteinExistence type="predicted"/>
<dbReference type="InParanoid" id="A0A0C3EB04"/>
<reference evidence="1 2" key="1">
    <citation type="submission" date="2014-04" db="EMBL/GenBank/DDBJ databases">
        <authorList>
            <consortium name="DOE Joint Genome Institute"/>
            <person name="Kuo A."/>
            <person name="Kohler A."/>
            <person name="Nagy L.G."/>
            <person name="Floudas D."/>
            <person name="Copeland A."/>
            <person name="Barry K.W."/>
            <person name="Cichocki N."/>
            <person name="Veneault-Fourrey C."/>
            <person name="LaButti K."/>
            <person name="Lindquist E.A."/>
            <person name="Lipzen A."/>
            <person name="Lundell T."/>
            <person name="Morin E."/>
            <person name="Murat C."/>
            <person name="Sun H."/>
            <person name="Tunlid A."/>
            <person name="Henrissat B."/>
            <person name="Grigoriev I.V."/>
            <person name="Hibbett D.S."/>
            <person name="Martin F."/>
            <person name="Nordberg H.P."/>
            <person name="Cantor M.N."/>
            <person name="Hua S.X."/>
        </authorList>
    </citation>
    <scope>NUCLEOTIDE SEQUENCE [LARGE SCALE GENOMIC DNA]</scope>
    <source>
        <strain evidence="1 2">Foug A</strain>
    </source>
</reference>
<keyword evidence="2" id="KW-1185">Reference proteome</keyword>
<protein>
    <submittedName>
        <fullName evidence="1">Uncharacterized protein</fullName>
    </submittedName>
</protein>
<accession>A0A0C3EB04</accession>
<organism evidence="1 2">
    <name type="scientific">Scleroderma citrinum Foug A</name>
    <dbReference type="NCBI Taxonomy" id="1036808"/>
    <lineage>
        <taxon>Eukaryota</taxon>
        <taxon>Fungi</taxon>
        <taxon>Dikarya</taxon>
        <taxon>Basidiomycota</taxon>
        <taxon>Agaricomycotina</taxon>
        <taxon>Agaricomycetes</taxon>
        <taxon>Agaricomycetidae</taxon>
        <taxon>Boletales</taxon>
        <taxon>Sclerodermatineae</taxon>
        <taxon>Sclerodermataceae</taxon>
        <taxon>Scleroderma</taxon>
    </lineage>
</organism>
<name>A0A0C3EB04_9AGAM</name>
<gene>
    <name evidence="1" type="ORF">SCLCIDRAFT_1212258</name>
</gene>
<dbReference type="Proteomes" id="UP000053989">
    <property type="component" value="Unassembled WGS sequence"/>
</dbReference>
<sequence length="75" mass="8373">MCQWPIQIVNSGAPYISFTSLTYSKLGTTKNSSFLQWLVMTYHALRHHCKVSTFWPVTSATPPVMIPIEGSTPVS</sequence>
<dbReference type="HOGENOM" id="CLU_2672541_0_0_1"/>